<dbReference type="PROSITE" id="PS00670">
    <property type="entry name" value="D_2_HYDROXYACID_DH_2"/>
    <property type="match status" value="1"/>
</dbReference>
<feature type="domain" description="D-isomer specific 2-hydroxyacid dehydrogenase NAD-binding" evidence="6">
    <location>
        <begin position="108"/>
        <end position="289"/>
    </location>
</feature>
<evidence type="ECO:0000256" key="1">
    <source>
        <dbReference type="ARBA" id="ARBA00005854"/>
    </source>
</evidence>
<dbReference type="EC" id="1.1.1.29" evidence="7"/>
<keyword evidence="2 4" id="KW-0560">Oxidoreductase</keyword>
<dbReference type="InterPro" id="IPR006140">
    <property type="entry name" value="D-isomer_DH_NAD-bd"/>
</dbReference>
<dbReference type="SUPFAM" id="SSF52283">
    <property type="entry name" value="Formate/glycerate dehydrogenase catalytic domain-like"/>
    <property type="match status" value="1"/>
</dbReference>
<dbReference type="PANTHER" id="PTHR43761:SF1">
    <property type="entry name" value="D-ISOMER SPECIFIC 2-HYDROXYACID DEHYDROGENASE CATALYTIC DOMAIN-CONTAINING PROTEIN-RELATED"/>
    <property type="match status" value="1"/>
</dbReference>
<evidence type="ECO:0000313" key="8">
    <source>
        <dbReference type="Proteomes" id="UP000517523"/>
    </source>
</evidence>
<evidence type="ECO:0000256" key="4">
    <source>
        <dbReference type="RuleBase" id="RU003719"/>
    </source>
</evidence>
<dbReference type="InterPro" id="IPR050418">
    <property type="entry name" value="D-iso_2-hydroxyacid_DH_PdxB"/>
</dbReference>
<dbReference type="CDD" id="cd12162">
    <property type="entry name" value="2-Hacid_dh_4"/>
    <property type="match status" value="1"/>
</dbReference>
<evidence type="ECO:0000259" key="5">
    <source>
        <dbReference type="Pfam" id="PF00389"/>
    </source>
</evidence>
<dbReference type="FunFam" id="3.40.50.720:FF:000203">
    <property type="entry name" value="D-3-phosphoglycerate dehydrogenase (SerA)"/>
    <property type="match status" value="1"/>
</dbReference>
<dbReference type="SUPFAM" id="SSF51735">
    <property type="entry name" value="NAD(P)-binding Rossmann-fold domains"/>
    <property type="match status" value="1"/>
</dbReference>
<accession>A0A839TR53</accession>
<comment type="caution">
    <text evidence="7">The sequence shown here is derived from an EMBL/GenBank/DDBJ whole genome shotgun (WGS) entry which is preliminary data.</text>
</comment>
<dbReference type="GO" id="GO:0051287">
    <property type="term" value="F:NAD binding"/>
    <property type="evidence" value="ECO:0007669"/>
    <property type="project" value="InterPro"/>
</dbReference>
<reference evidence="7 8" key="1">
    <citation type="submission" date="2020-08" db="EMBL/GenBank/DDBJ databases">
        <title>Genomic Encyclopedia of Type Strains, Phase III (KMG-III): the genomes of soil and plant-associated and newly described type strains.</title>
        <authorList>
            <person name="Whitman W."/>
        </authorList>
    </citation>
    <scope>NUCLEOTIDE SEQUENCE [LARGE SCALE GENOMIC DNA]</scope>
    <source>
        <strain evidence="7 8">CECT 5831</strain>
    </source>
</reference>
<keyword evidence="3" id="KW-0520">NAD</keyword>
<dbReference type="InterPro" id="IPR006139">
    <property type="entry name" value="D-isomer_2_OHA_DH_cat_dom"/>
</dbReference>
<organism evidence="7 8">
    <name type="scientific">Paenibacillus rhizosphaerae</name>
    <dbReference type="NCBI Taxonomy" id="297318"/>
    <lineage>
        <taxon>Bacteria</taxon>
        <taxon>Bacillati</taxon>
        <taxon>Bacillota</taxon>
        <taxon>Bacilli</taxon>
        <taxon>Bacillales</taxon>
        <taxon>Paenibacillaceae</taxon>
        <taxon>Paenibacillus</taxon>
    </lineage>
</organism>
<evidence type="ECO:0000256" key="2">
    <source>
        <dbReference type="ARBA" id="ARBA00023002"/>
    </source>
</evidence>
<evidence type="ECO:0000313" key="7">
    <source>
        <dbReference type="EMBL" id="MBB3127217.1"/>
    </source>
</evidence>
<dbReference type="InterPro" id="IPR036291">
    <property type="entry name" value="NAD(P)-bd_dom_sf"/>
</dbReference>
<comment type="similarity">
    <text evidence="1 4">Belongs to the D-isomer specific 2-hydroxyacid dehydrogenase family.</text>
</comment>
<name>A0A839TR53_9BACL</name>
<dbReference type="AlphaFoldDB" id="A0A839TR53"/>
<dbReference type="InterPro" id="IPR029753">
    <property type="entry name" value="D-isomer_DH_CS"/>
</dbReference>
<protein>
    <submittedName>
        <fullName evidence="7">Glycerate dehydrogenase</fullName>
        <ecNumber evidence="7">1.1.1.29</ecNumber>
    </submittedName>
</protein>
<sequence length="324" mass="34819">MMNIVVLDGHTLNPGDLSWDELSKLGSVTVYDRTPPGLIPERIGNAEIVLTNKTPLTREVLEAAEHLRYVGVLATGYNVVDIEAAEARGITVTNVPAYGTESVAQFVFALLLELCHQIGRHGESVRSGDWTKAVDFSYTLSPQIELWGKTIGIVGYGRIGRQVARLAEAFGMRVLVSGRPGKAGGNEDGADRRVPLEQLLAESDVVSLHCPLTAETEGLINRERLALMKPSAFLINTARGGLLQEQDVADALNEGRLAGAALDVLGAEPPAADHPLVHAPRCIITPHMAWAAVEARERLMRIAAGNVAAFLEGRPVNTVVPHSR</sequence>
<dbReference type="Proteomes" id="UP000517523">
    <property type="component" value="Unassembled WGS sequence"/>
</dbReference>
<gene>
    <name evidence="7" type="ORF">FHS19_001871</name>
</gene>
<evidence type="ECO:0000256" key="3">
    <source>
        <dbReference type="ARBA" id="ARBA00023027"/>
    </source>
</evidence>
<dbReference type="Pfam" id="PF00389">
    <property type="entry name" value="2-Hacid_dh"/>
    <property type="match status" value="1"/>
</dbReference>
<proteinExistence type="inferred from homology"/>
<dbReference type="EMBL" id="JACHXJ010000002">
    <property type="protein sequence ID" value="MBB3127217.1"/>
    <property type="molecule type" value="Genomic_DNA"/>
</dbReference>
<dbReference type="Gene3D" id="3.40.50.720">
    <property type="entry name" value="NAD(P)-binding Rossmann-like Domain"/>
    <property type="match status" value="2"/>
</dbReference>
<dbReference type="Pfam" id="PF02826">
    <property type="entry name" value="2-Hacid_dh_C"/>
    <property type="match status" value="1"/>
</dbReference>
<dbReference type="GO" id="GO:0008465">
    <property type="term" value="F:hydroxypyruvate reductase (NADH) activity"/>
    <property type="evidence" value="ECO:0007669"/>
    <property type="project" value="UniProtKB-EC"/>
</dbReference>
<evidence type="ECO:0000259" key="6">
    <source>
        <dbReference type="Pfam" id="PF02826"/>
    </source>
</evidence>
<dbReference type="PANTHER" id="PTHR43761">
    <property type="entry name" value="D-ISOMER SPECIFIC 2-HYDROXYACID DEHYDROGENASE FAMILY PROTEIN (AFU_ORTHOLOGUE AFUA_1G13630)"/>
    <property type="match status" value="1"/>
</dbReference>
<feature type="domain" description="D-isomer specific 2-hydroxyacid dehydrogenase catalytic" evidence="5">
    <location>
        <begin position="20"/>
        <end position="320"/>
    </location>
</feature>